<dbReference type="EMBL" id="ML213507">
    <property type="protein sequence ID" value="TFK53828.1"/>
    <property type="molecule type" value="Genomic_DNA"/>
</dbReference>
<organism evidence="1 2">
    <name type="scientific">Heliocybe sulcata</name>
    <dbReference type="NCBI Taxonomy" id="5364"/>
    <lineage>
        <taxon>Eukaryota</taxon>
        <taxon>Fungi</taxon>
        <taxon>Dikarya</taxon>
        <taxon>Basidiomycota</taxon>
        <taxon>Agaricomycotina</taxon>
        <taxon>Agaricomycetes</taxon>
        <taxon>Gloeophyllales</taxon>
        <taxon>Gloeophyllaceae</taxon>
        <taxon>Heliocybe</taxon>
    </lineage>
</organism>
<evidence type="ECO:0000313" key="2">
    <source>
        <dbReference type="Proteomes" id="UP000305948"/>
    </source>
</evidence>
<sequence>MPQGRLCRIRLVTLDGALIKVATALILLELSSTVVTLRCLPSLATCGVFYSCPWRRRDIQSSVAPRSRSTATPTETPLLIIDQPATYSTYLRCSSGGFLSALVAIVAQTHRGASSPLSLYVLDYLRPYEGHPGC</sequence>
<gene>
    <name evidence="1" type="ORF">OE88DRAFT_1656191</name>
</gene>
<dbReference type="AlphaFoldDB" id="A0A5C3NCW9"/>
<reference evidence="1 2" key="1">
    <citation type="journal article" date="2019" name="Nat. Ecol. Evol.">
        <title>Megaphylogeny resolves global patterns of mushroom evolution.</title>
        <authorList>
            <person name="Varga T."/>
            <person name="Krizsan K."/>
            <person name="Foldi C."/>
            <person name="Dima B."/>
            <person name="Sanchez-Garcia M."/>
            <person name="Sanchez-Ramirez S."/>
            <person name="Szollosi G.J."/>
            <person name="Szarkandi J.G."/>
            <person name="Papp V."/>
            <person name="Albert L."/>
            <person name="Andreopoulos W."/>
            <person name="Angelini C."/>
            <person name="Antonin V."/>
            <person name="Barry K.W."/>
            <person name="Bougher N.L."/>
            <person name="Buchanan P."/>
            <person name="Buyck B."/>
            <person name="Bense V."/>
            <person name="Catcheside P."/>
            <person name="Chovatia M."/>
            <person name="Cooper J."/>
            <person name="Damon W."/>
            <person name="Desjardin D."/>
            <person name="Finy P."/>
            <person name="Geml J."/>
            <person name="Haridas S."/>
            <person name="Hughes K."/>
            <person name="Justo A."/>
            <person name="Karasinski D."/>
            <person name="Kautmanova I."/>
            <person name="Kiss B."/>
            <person name="Kocsube S."/>
            <person name="Kotiranta H."/>
            <person name="LaButti K.M."/>
            <person name="Lechner B.E."/>
            <person name="Liimatainen K."/>
            <person name="Lipzen A."/>
            <person name="Lukacs Z."/>
            <person name="Mihaltcheva S."/>
            <person name="Morgado L.N."/>
            <person name="Niskanen T."/>
            <person name="Noordeloos M.E."/>
            <person name="Ohm R.A."/>
            <person name="Ortiz-Santana B."/>
            <person name="Ovrebo C."/>
            <person name="Racz N."/>
            <person name="Riley R."/>
            <person name="Savchenko A."/>
            <person name="Shiryaev A."/>
            <person name="Soop K."/>
            <person name="Spirin V."/>
            <person name="Szebenyi C."/>
            <person name="Tomsovsky M."/>
            <person name="Tulloss R.E."/>
            <person name="Uehling J."/>
            <person name="Grigoriev I.V."/>
            <person name="Vagvolgyi C."/>
            <person name="Papp T."/>
            <person name="Martin F.M."/>
            <person name="Miettinen O."/>
            <person name="Hibbett D.S."/>
            <person name="Nagy L.G."/>
        </authorList>
    </citation>
    <scope>NUCLEOTIDE SEQUENCE [LARGE SCALE GENOMIC DNA]</scope>
    <source>
        <strain evidence="1 2">OMC1185</strain>
    </source>
</reference>
<dbReference type="Proteomes" id="UP000305948">
    <property type="component" value="Unassembled WGS sequence"/>
</dbReference>
<name>A0A5C3NCW9_9AGAM</name>
<evidence type="ECO:0000313" key="1">
    <source>
        <dbReference type="EMBL" id="TFK53828.1"/>
    </source>
</evidence>
<accession>A0A5C3NCW9</accession>
<keyword evidence="2" id="KW-1185">Reference proteome</keyword>
<protein>
    <submittedName>
        <fullName evidence="1">Uncharacterized protein</fullName>
    </submittedName>
</protein>
<proteinExistence type="predicted"/>